<evidence type="ECO:0000256" key="1">
    <source>
        <dbReference type="ARBA" id="ARBA00004141"/>
    </source>
</evidence>
<keyword evidence="3 5" id="KW-1133">Transmembrane helix</keyword>
<feature type="transmembrane region" description="Helical" evidence="5">
    <location>
        <begin position="111"/>
        <end position="130"/>
    </location>
</feature>
<evidence type="ECO:0000313" key="6">
    <source>
        <dbReference type="EMBL" id="KAJ7025920.1"/>
    </source>
</evidence>
<evidence type="ECO:0000256" key="4">
    <source>
        <dbReference type="ARBA" id="ARBA00023136"/>
    </source>
</evidence>
<accession>A0AAD6SE98</accession>
<feature type="transmembrane region" description="Helical" evidence="5">
    <location>
        <begin position="18"/>
        <end position="35"/>
    </location>
</feature>
<reference evidence="6" key="1">
    <citation type="submission" date="2023-03" db="EMBL/GenBank/DDBJ databases">
        <title>Massive genome expansion in bonnet fungi (Mycena s.s.) driven by repeated elements and novel gene families across ecological guilds.</title>
        <authorList>
            <consortium name="Lawrence Berkeley National Laboratory"/>
            <person name="Harder C.B."/>
            <person name="Miyauchi S."/>
            <person name="Viragh M."/>
            <person name="Kuo A."/>
            <person name="Thoen E."/>
            <person name="Andreopoulos B."/>
            <person name="Lu D."/>
            <person name="Skrede I."/>
            <person name="Drula E."/>
            <person name="Henrissat B."/>
            <person name="Morin E."/>
            <person name="Kohler A."/>
            <person name="Barry K."/>
            <person name="LaButti K."/>
            <person name="Morin E."/>
            <person name="Salamov A."/>
            <person name="Lipzen A."/>
            <person name="Mereny Z."/>
            <person name="Hegedus B."/>
            <person name="Baldrian P."/>
            <person name="Stursova M."/>
            <person name="Weitz H."/>
            <person name="Taylor A."/>
            <person name="Grigoriev I.V."/>
            <person name="Nagy L.G."/>
            <person name="Martin F."/>
            <person name="Kauserud H."/>
        </authorList>
    </citation>
    <scope>NUCLEOTIDE SEQUENCE</scope>
    <source>
        <strain evidence="6">CBHHK200</strain>
    </source>
</reference>
<keyword evidence="4 5" id="KW-0472">Membrane</keyword>
<evidence type="ECO:0000256" key="5">
    <source>
        <dbReference type="SAM" id="Phobius"/>
    </source>
</evidence>
<dbReference type="PANTHER" id="PTHR31465:SF1">
    <property type="entry name" value="PROTEIN RTA1-RELATED"/>
    <property type="match status" value="1"/>
</dbReference>
<comment type="subcellular location">
    <subcellularLocation>
        <location evidence="1">Membrane</location>
        <topology evidence="1">Multi-pass membrane protein</topology>
    </subcellularLocation>
</comment>
<dbReference type="AlphaFoldDB" id="A0AAD6SE98"/>
<keyword evidence="2 5" id="KW-0812">Transmembrane</keyword>
<organism evidence="6 7">
    <name type="scientific">Mycena alexandri</name>
    <dbReference type="NCBI Taxonomy" id="1745969"/>
    <lineage>
        <taxon>Eukaryota</taxon>
        <taxon>Fungi</taxon>
        <taxon>Dikarya</taxon>
        <taxon>Basidiomycota</taxon>
        <taxon>Agaricomycotina</taxon>
        <taxon>Agaricomycetes</taxon>
        <taxon>Agaricomycetidae</taxon>
        <taxon>Agaricales</taxon>
        <taxon>Marasmiineae</taxon>
        <taxon>Mycenaceae</taxon>
        <taxon>Mycena</taxon>
    </lineage>
</organism>
<dbReference type="InterPro" id="IPR007568">
    <property type="entry name" value="RTA1"/>
</dbReference>
<dbReference type="Pfam" id="PF04479">
    <property type="entry name" value="RTA1"/>
    <property type="match status" value="1"/>
</dbReference>
<dbReference type="Proteomes" id="UP001218188">
    <property type="component" value="Unassembled WGS sequence"/>
</dbReference>
<dbReference type="GO" id="GO:0016020">
    <property type="term" value="C:membrane"/>
    <property type="evidence" value="ECO:0007669"/>
    <property type="project" value="UniProtKB-SubCell"/>
</dbReference>
<protein>
    <submittedName>
        <fullName evidence="6">RTA1 like protein-domain-containing protein</fullName>
    </submittedName>
</protein>
<evidence type="ECO:0000256" key="2">
    <source>
        <dbReference type="ARBA" id="ARBA00022692"/>
    </source>
</evidence>
<feature type="transmembrane region" description="Helical" evidence="5">
    <location>
        <begin position="189"/>
        <end position="213"/>
    </location>
</feature>
<feature type="transmembrane region" description="Helical" evidence="5">
    <location>
        <begin position="245"/>
        <end position="263"/>
    </location>
</feature>
<gene>
    <name evidence="6" type="ORF">C8F04DRAFT_1126763</name>
</gene>
<feature type="transmembrane region" description="Helical" evidence="5">
    <location>
        <begin position="47"/>
        <end position="67"/>
    </location>
</feature>
<name>A0AAD6SE98_9AGAR</name>
<comment type="caution">
    <text evidence="6">The sequence shown here is derived from an EMBL/GenBank/DDBJ whole genome shotgun (WGS) entry which is preliminary data.</text>
</comment>
<feature type="transmembrane region" description="Helical" evidence="5">
    <location>
        <begin position="156"/>
        <end position="177"/>
    </location>
</feature>
<dbReference type="EMBL" id="JARJCM010000146">
    <property type="protein sequence ID" value="KAJ7025920.1"/>
    <property type="molecule type" value="Genomic_DNA"/>
</dbReference>
<feature type="transmembrane region" description="Helical" evidence="5">
    <location>
        <begin position="79"/>
        <end position="99"/>
    </location>
</feature>
<proteinExistence type="predicted"/>
<sequence>MGQTQKVPAITTLNMAPLFSRVFVLSMLMFSVVADSEDSPHKQSIPAIPPAIVALAFFGLSFLIHLIHSFRFGPPRPFMLTLLIGMAMMIGGFATRILSANSTSQGIRTTTTILILLAPSLFLALSYMILGRLAGMLGPDVASRTMFIRPTRVATIFVWSDVATFLIQALGGVLLTSKTVNTAMTGKDILLAGLLLQLTSFGLFIGLAFVFGVRLRKHFPHLWQANSGKPDFAFLGRDFVSDWKVLYYTLSITCVALMIRSVFRVVEFASGFNSVLSTDEVYEYFLDTLPVWFAVTMYCLVWPPRFLALPGESTLELKRLSPPSHVTE</sequence>
<dbReference type="PANTHER" id="PTHR31465">
    <property type="entry name" value="PROTEIN RTA1-RELATED"/>
    <property type="match status" value="1"/>
</dbReference>
<keyword evidence="7" id="KW-1185">Reference proteome</keyword>
<evidence type="ECO:0000256" key="3">
    <source>
        <dbReference type="ARBA" id="ARBA00022989"/>
    </source>
</evidence>
<evidence type="ECO:0000313" key="7">
    <source>
        <dbReference type="Proteomes" id="UP001218188"/>
    </source>
</evidence>